<keyword evidence="4" id="KW-0032">Aminotransferase</keyword>
<dbReference type="CDD" id="cd00610">
    <property type="entry name" value="OAT_like"/>
    <property type="match status" value="1"/>
</dbReference>
<dbReference type="InterPro" id="IPR015422">
    <property type="entry name" value="PyrdxlP-dep_Trfase_small"/>
</dbReference>
<dbReference type="Pfam" id="PF01636">
    <property type="entry name" value="APH"/>
    <property type="match status" value="1"/>
</dbReference>
<dbReference type="PANTHER" id="PTHR45688:SF13">
    <property type="entry name" value="ALANINE--GLYOXYLATE AMINOTRANSFERASE 2-LIKE"/>
    <property type="match status" value="1"/>
</dbReference>
<dbReference type="SUPFAM" id="SSF56112">
    <property type="entry name" value="Protein kinase-like (PK-like)"/>
    <property type="match status" value="1"/>
</dbReference>
<dbReference type="SUPFAM" id="SSF53383">
    <property type="entry name" value="PLP-dependent transferases"/>
    <property type="match status" value="1"/>
</dbReference>
<dbReference type="GO" id="GO:0030170">
    <property type="term" value="F:pyridoxal phosphate binding"/>
    <property type="evidence" value="ECO:0007669"/>
    <property type="project" value="InterPro"/>
</dbReference>
<dbReference type="InterPro" id="IPR015424">
    <property type="entry name" value="PyrdxlP-dep_Trfase"/>
</dbReference>
<dbReference type="PANTHER" id="PTHR45688">
    <property type="match status" value="1"/>
</dbReference>
<feature type="domain" description="Aminoglycoside phosphotransferase" evidence="3">
    <location>
        <begin position="46"/>
        <end position="275"/>
    </location>
</feature>
<dbReference type="InterPro" id="IPR002575">
    <property type="entry name" value="Aminoglycoside_PTrfase"/>
</dbReference>
<evidence type="ECO:0000256" key="1">
    <source>
        <dbReference type="ARBA" id="ARBA00008954"/>
    </source>
</evidence>
<name>A0A2P2CDL2_9ZZZZ</name>
<reference evidence="4" key="1">
    <citation type="submission" date="2015-08" db="EMBL/GenBank/DDBJ databases">
        <authorList>
            <person name="Babu N.S."/>
            <person name="Beckwith C.J."/>
            <person name="Beseler K.G."/>
            <person name="Brison A."/>
            <person name="Carone J.V."/>
            <person name="Caskin T.P."/>
            <person name="Diamond M."/>
            <person name="Durham M.E."/>
            <person name="Foxe J.M."/>
            <person name="Go M."/>
            <person name="Henderson B.A."/>
            <person name="Jones I.B."/>
            <person name="McGettigan J.A."/>
            <person name="Micheletti S.J."/>
            <person name="Nasrallah M.E."/>
            <person name="Ortiz D."/>
            <person name="Piller C.R."/>
            <person name="Privatt S.R."/>
            <person name="Schneider S.L."/>
            <person name="Sharp S."/>
            <person name="Smith T.C."/>
            <person name="Stanton J.D."/>
            <person name="Ullery H.E."/>
            <person name="Wilson R.J."/>
            <person name="Serrano M.G."/>
            <person name="Buck G."/>
            <person name="Lee V."/>
            <person name="Wang Y."/>
            <person name="Carvalho R."/>
            <person name="Voegtly L."/>
            <person name="Shi R."/>
            <person name="Duckworth R."/>
            <person name="Johnson A."/>
            <person name="Loviza R."/>
            <person name="Walstead R."/>
            <person name="Shah Z."/>
            <person name="Kiflezghi M."/>
            <person name="Wade K."/>
            <person name="Ball S.L."/>
            <person name="Bradley K.W."/>
            <person name="Asai D.J."/>
            <person name="Bowman C.A."/>
            <person name="Russell D.A."/>
            <person name="Pope W.H."/>
            <person name="Jacobs-Sera D."/>
            <person name="Hendrix R.W."/>
            <person name="Hatfull G.F."/>
        </authorList>
    </citation>
    <scope>NUCLEOTIDE SEQUENCE</scope>
</reference>
<keyword evidence="4" id="KW-0808">Transferase</keyword>
<dbReference type="Gene3D" id="3.40.640.10">
    <property type="entry name" value="Type I PLP-dependent aspartate aminotransferase-like (Major domain)"/>
    <property type="match status" value="1"/>
</dbReference>
<evidence type="ECO:0000256" key="2">
    <source>
        <dbReference type="ARBA" id="ARBA00022898"/>
    </source>
</evidence>
<evidence type="ECO:0000259" key="3">
    <source>
        <dbReference type="Pfam" id="PF01636"/>
    </source>
</evidence>
<dbReference type="Gene3D" id="3.90.1150.10">
    <property type="entry name" value="Aspartate Aminotransferase, domain 1"/>
    <property type="match status" value="1"/>
</dbReference>
<keyword evidence="2" id="KW-0663">Pyridoxal phosphate</keyword>
<dbReference type="GO" id="GO:0005739">
    <property type="term" value="C:mitochondrion"/>
    <property type="evidence" value="ECO:0007669"/>
    <property type="project" value="TreeGrafter"/>
</dbReference>
<dbReference type="InterPro" id="IPR005814">
    <property type="entry name" value="Aminotrans_3"/>
</dbReference>
<proteinExistence type="inferred from homology"/>
<gene>
    <name evidence="4" type="ORF">NOCA270081</name>
</gene>
<dbReference type="GO" id="GO:0008483">
    <property type="term" value="F:transaminase activity"/>
    <property type="evidence" value="ECO:0007669"/>
    <property type="project" value="UniProtKB-KW"/>
</dbReference>
<comment type="similarity">
    <text evidence="1">Belongs to the class-III pyridoxal-phosphate-dependent aminotransferase family.</text>
</comment>
<dbReference type="AlphaFoldDB" id="A0A2P2CDL2"/>
<protein>
    <submittedName>
        <fullName evidence="4">Putative Aminotransferase class-III</fullName>
    </submittedName>
</protein>
<accession>A0A2P2CDL2</accession>
<dbReference type="InterPro" id="IPR011009">
    <property type="entry name" value="Kinase-like_dom_sf"/>
</dbReference>
<dbReference type="Pfam" id="PF00202">
    <property type="entry name" value="Aminotran_3"/>
    <property type="match status" value="1"/>
</dbReference>
<dbReference type="InterPro" id="IPR015421">
    <property type="entry name" value="PyrdxlP-dep_Trfase_major"/>
</dbReference>
<dbReference type="EMBL" id="CZKA01000067">
    <property type="protein sequence ID" value="CUR60104.1"/>
    <property type="molecule type" value="Genomic_DNA"/>
</dbReference>
<dbReference type="Gene3D" id="3.90.1200.10">
    <property type="match status" value="1"/>
</dbReference>
<sequence>MPDMTQIDPVLTAYPPTFTGAQAADLAGRLFGLAADSGVNLGSERDQTFLVSQESMPVGVLKVSNAAESTDTLDMEALVVRHLARVDPDLAVARPLMHSGAVDPDDPVSYRALAHGERSAHWSRLYPVMPGRMRSAPSSLDDRAVVEWGRTTARLARGMRGFSHPSAHRALPWDLKSVPMVRTMVPAIRRADWRAAVERALDRYDETIAPRWDSLRAQVVHGDLNIDNALVDDEGLITGIIDFGDMSHTALITDLASGIDSLVLDRGVEESFRVARLVLDGYQQVTPLEDLELALISDAWAARAAAGIAIASWRSAEGLEDPEFAERDLSRLHPVLQGIIDTGFDEASRRVSGLRAPAARDELIARREQALGPAMEPLTYDDPLYVERASGVWMYDVDGRRYLDAYNNVPCVGHAHPRVTAAIARQSRLVNTHLRYLHPAAIELAERLVATCPPGLDTVLFVNSGSEANDLAWRLASQVTSRRGAMCTEHAYHGISDAIAPLSPETLYAAQVSDHVERWRPADAYRGEHLDATEFATALSRLEGKGLPPAAVILDGVMQSDGVLTLTPDYVAELVRRTHAAGALWIADEVQGGHGRTGEAMWSFQRFGIEPDFVTLGKPMGNGHPVAAVITRREFLEGFAAESVIFSTFGGNPVSAAAGLAVLDVLDDERVLPRVATAGRVLRDALDASVRGVECVGEVRGVGLANGIEIVTDPTTRTPDAATAAALREAMKRNGVLVGTTGPGSNVLKVRPPLAFTDREVPTFVAAFEQSVRDLRLG</sequence>
<organism evidence="4">
    <name type="scientific">metagenome</name>
    <dbReference type="NCBI Taxonomy" id="256318"/>
    <lineage>
        <taxon>unclassified sequences</taxon>
        <taxon>metagenomes</taxon>
    </lineage>
</organism>
<evidence type="ECO:0000313" key="4">
    <source>
        <dbReference type="EMBL" id="CUR60104.1"/>
    </source>
</evidence>